<keyword evidence="2" id="KW-0235">DNA replication</keyword>
<evidence type="ECO:0000256" key="3">
    <source>
        <dbReference type="SAM" id="MobiDB-lite"/>
    </source>
</evidence>
<dbReference type="EMBL" id="MNAD01000923">
    <property type="protein sequence ID" value="OJT09385.1"/>
    <property type="molecule type" value="Genomic_DNA"/>
</dbReference>
<gene>
    <name evidence="4" type="ORF">TRAPUB_14133</name>
</gene>
<dbReference type="PANTHER" id="PTHR13395">
    <property type="entry name" value="SISTER CHROMATID COHESION PROTEIN DCC1-RELATED"/>
    <property type="match status" value="1"/>
</dbReference>
<organism evidence="4 5">
    <name type="scientific">Trametes pubescens</name>
    <name type="common">White-rot fungus</name>
    <dbReference type="NCBI Taxonomy" id="154538"/>
    <lineage>
        <taxon>Eukaryota</taxon>
        <taxon>Fungi</taxon>
        <taxon>Dikarya</taxon>
        <taxon>Basidiomycota</taxon>
        <taxon>Agaricomycotina</taxon>
        <taxon>Agaricomycetes</taxon>
        <taxon>Polyporales</taxon>
        <taxon>Polyporaceae</taxon>
        <taxon>Trametes</taxon>
    </lineage>
</organism>
<dbReference type="AlphaFoldDB" id="A0A1M2VP56"/>
<dbReference type="GO" id="GO:0031390">
    <property type="term" value="C:Ctf18 RFC-like complex"/>
    <property type="evidence" value="ECO:0007669"/>
    <property type="project" value="InterPro"/>
</dbReference>
<protein>
    <submittedName>
        <fullName evidence="4">Sister chromatid cohesion protein DCC1</fullName>
    </submittedName>
</protein>
<dbReference type="GO" id="GO:0034088">
    <property type="term" value="P:maintenance of mitotic sister chromatid cohesion"/>
    <property type="evidence" value="ECO:0007669"/>
    <property type="project" value="TreeGrafter"/>
</dbReference>
<comment type="similarity">
    <text evidence="1">Belongs to the DCC1 family.</text>
</comment>
<dbReference type="GO" id="GO:0000775">
    <property type="term" value="C:chromosome, centromeric region"/>
    <property type="evidence" value="ECO:0007669"/>
    <property type="project" value="TreeGrafter"/>
</dbReference>
<proteinExistence type="inferred from homology"/>
<evidence type="ECO:0000313" key="4">
    <source>
        <dbReference type="EMBL" id="OJT09385.1"/>
    </source>
</evidence>
<dbReference type="InterPro" id="IPR019128">
    <property type="entry name" value="Dcc1"/>
</dbReference>
<evidence type="ECO:0000256" key="2">
    <source>
        <dbReference type="ARBA" id="ARBA00022705"/>
    </source>
</evidence>
<dbReference type="GO" id="GO:0006260">
    <property type="term" value="P:DNA replication"/>
    <property type="evidence" value="ECO:0007669"/>
    <property type="project" value="UniProtKB-KW"/>
</dbReference>
<dbReference type="Pfam" id="PF09724">
    <property type="entry name" value="Dcc1"/>
    <property type="match status" value="1"/>
</dbReference>
<reference evidence="4 5" key="1">
    <citation type="submission" date="2016-10" db="EMBL/GenBank/DDBJ databases">
        <title>Genome sequence of the basidiomycete white-rot fungus Trametes pubescens.</title>
        <authorList>
            <person name="Makela M.R."/>
            <person name="Granchi Z."/>
            <person name="Peng M."/>
            <person name="De Vries R.P."/>
            <person name="Grigoriev I."/>
            <person name="Riley R."/>
            <person name="Hilden K."/>
        </authorList>
    </citation>
    <scope>NUCLEOTIDE SEQUENCE [LARGE SCALE GENOMIC DNA]</scope>
    <source>
        <strain evidence="4 5">FBCC735</strain>
    </source>
</reference>
<comment type="caution">
    <text evidence="4">The sequence shown here is derived from an EMBL/GenBank/DDBJ whole genome shotgun (WGS) entry which is preliminary data.</text>
</comment>
<evidence type="ECO:0000313" key="5">
    <source>
        <dbReference type="Proteomes" id="UP000184267"/>
    </source>
</evidence>
<dbReference type="Proteomes" id="UP000184267">
    <property type="component" value="Unassembled WGS sequence"/>
</dbReference>
<dbReference type="GO" id="GO:0000785">
    <property type="term" value="C:chromatin"/>
    <property type="evidence" value="ECO:0007669"/>
    <property type="project" value="TreeGrafter"/>
</dbReference>
<dbReference type="PANTHER" id="PTHR13395:SF6">
    <property type="entry name" value="SISTER CHROMATID COHESION PROTEIN DCC1"/>
    <property type="match status" value="1"/>
</dbReference>
<sequence>MSEDDEESNPQKKRSKFTYDDARKTIQASDAELDKGLRDRRVLVVKGTHLYELRPIAPSHLTKILECLLINLVSQSLPYTDAPLMPLLHALEDDHEVPRDITRQVMCWFGRIDEGQLGSTWEMDADAVVREIGLGILRAHRNDPVSEPDFLQQWRKAVGDTFEERVSLALLSGNYLTSTEALSDPPVSLLIYFPSTALPVEPGARFTELFLARPRWKGDEIAPFLADIAVDSKERDKLLLKHARALTDSQGIWYTGRAKYNV</sequence>
<dbReference type="STRING" id="154538.A0A1M2VP56"/>
<keyword evidence="5" id="KW-1185">Reference proteome</keyword>
<name>A0A1M2VP56_TRAPU</name>
<evidence type="ECO:0000256" key="1">
    <source>
        <dbReference type="ARBA" id="ARBA00007017"/>
    </source>
</evidence>
<accession>A0A1M2VP56</accession>
<dbReference type="OrthoDB" id="276989at2759"/>
<feature type="region of interest" description="Disordered" evidence="3">
    <location>
        <begin position="1"/>
        <end position="21"/>
    </location>
</feature>